<evidence type="ECO:0000256" key="1">
    <source>
        <dbReference type="SAM" id="Coils"/>
    </source>
</evidence>
<dbReference type="GO" id="GO:0048364">
    <property type="term" value="P:root development"/>
    <property type="evidence" value="ECO:0007669"/>
    <property type="project" value="InterPro"/>
</dbReference>
<keyword evidence="1" id="KW-0175">Coiled coil</keyword>
<protein>
    <recommendedName>
        <fullName evidence="5">DUF241 domain protein</fullName>
    </recommendedName>
</protein>
<reference evidence="4" key="1">
    <citation type="submission" date="2016-06" db="EMBL/GenBank/DDBJ databases">
        <title>Parallel loss of symbiosis genes in relatives of nitrogen-fixing non-legume Parasponia.</title>
        <authorList>
            <person name="Van Velzen R."/>
            <person name="Holmer R."/>
            <person name="Bu F."/>
            <person name="Rutten L."/>
            <person name="Van Zeijl A."/>
            <person name="Liu W."/>
            <person name="Santuari L."/>
            <person name="Cao Q."/>
            <person name="Sharma T."/>
            <person name="Shen D."/>
            <person name="Roswanjaya Y."/>
            <person name="Wardhani T."/>
            <person name="Kalhor M.S."/>
            <person name="Jansen J."/>
            <person name="Van den Hoogen J."/>
            <person name="Gungor B."/>
            <person name="Hartog M."/>
            <person name="Hontelez J."/>
            <person name="Verver J."/>
            <person name="Yang W.-C."/>
            <person name="Schijlen E."/>
            <person name="Repin R."/>
            <person name="Schilthuizen M."/>
            <person name="Schranz E."/>
            <person name="Heidstra R."/>
            <person name="Miyata K."/>
            <person name="Fedorova E."/>
            <person name="Kohlen W."/>
            <person name="Bisseling T."/>
            <person name="Smit S."/>
            <person name="Geurts R."/>
        </authorList>
    </citation>
    <scope>NUCLEOTIDE SEQUENCE [LARGE SCALE GENOMIC DNA]</scope>
    <source>
        <strain evidence="4">cv. RG33-2</strain>
    </source>
</reference>
<dbReference type="STRING" id="63057.A0A2P5DYY5"/>
<evidence type="ECO:0008006" key="5">
    <source>
        <dbReference type="Google" id="ProtNLM"/>
    </source>
</evidence>
<dbReference type="PANTHER" id="PTHR33070:SF129">
    <property type="entry name" value="DUF241 DOMAIN PROTEIN"/>
    <property type="match status" value="1"/>
</dbReference>
<name>A0A2P5DYY5_TREOI</name>
<comment type="caution">
    <text evidence="3">The sequence shown here is derived from an EMBL/GenBank/DDBJ whole genome shotgun (WGS) entry which is preliminary data.</text>
</comment>
<feature type="region of interest" description="Disordered" evidence="2">
    <location>
        <begin position="1"/>
        <end position="21"/>
    </location>
</feature>
<dbReference type="OrthoDB" id="1701699at2759"/>
<gene>
    <name evidence="3" type="ORF">TorRG33x02_238230</name>
</gene>
<organism evidence="3 4">
    <name type="scientific">Trema orientale</name>
    <name type="common">Charcoal tree</name>
    <name type="synonym">Celtis orientalis</name>
    <dbReference type="NCBI Taxonomy" id="63057"/>
    <lineage>
        <taxon>Eukaryota</taxon>
        <taxon>Viridiplantae</taxon>
        <taxon>Streptophyta</taxon>
        <taxon>Embryophyta</taxon>
        <taxon>Tracheophyta</taxon>
        <taxon>Spermatophyta</taxon>
        <taxon>Magnoliopsida</taxon>
        <taxon>eudicotyledons</taxon>
        <taxon>Gunneridae</taxon>
        <taxon>Pentapetalae</taxon>
        <taxon>rosids</taxon>
        <taxon>fabids</taxon>
        <taxon>Rosales</taxon>
        <taxon>Cannabaceae</taxon>
        <taxon>Trema</taxon>
    </lineage>
</organism>
<dbReference type="PANTHER" id="PTHR33070">
    <property type="entry name" value="OS06G0725500 PROTEIN"/>
    <property type="match status" value="1"/>
</dbReference>
<dbReference type="InterPro" id="IPR004320">
    <property type="entry name" value="BPS1_pln"/>
</dbReference>
<feature type="coiled-coil region" evidence="1">
    <location>
        <begin position="242"/>
        <end position="269"/>
    </location>
</feature>
<proteinExistence type="predicted"/>
<evidence type="ECO:0000256" key="2">
    <source>
        <dbReference type="SAM" id="MobiDB-lite"/>
    </source>
</evidence>
<dbReference type="GO" id="GO:0048367">
    <property type="term" value="P:shoot system development"/>
    <property type="evidence" value="ECO:0007669"/>
    <property type="project" value="InterPro"/>
</dbReference>
<feature type="compositionally biased region" description="Polar residues" evidence="2">
    <location>
        <begin position="1"/>
        <end position="17"/>
    </location>
</feature>
<evidence type="ECO:0000313" key="4">
    <source>
        <dbReference type="Proteomes" id="UP000237000"/>
    </source>
</evidence>
<dbReference type="Pfam" id="PF03087">
    <property type="entry name" value="BPS1"/>
    <property type="match status" value="1"/>
</dbReference>
<accession>A0A2P5DYY5</accession>
<dbReference type="InParanoid" id="A0A2P5DYY5"/>
<keyword evidence="4" id="KW-1185">Reference proteome</keyword>
<feature type="coiled-coil region" evidence="1">
    <location>
        <begin position="112"/>
        <end position="139"/>
    </location>
</feature>
<evidence type="ECO:0000313" key="3">
    <source>
        <dbReference type="EMBL" id="PON78502.1"/>
    </source>
</evidence>
<dbReference type="AlphaFoldDB" id="A0A2P5DYY5"/>
<sequence length="283" mass="31747">MAPSKSNFHVRSNSLPSKSHPLIEECNDHLIRLRGASDATSSSSIAHKLSGLEELQLYVEKLLQLPLTQRAFVQGCQEKWVDELVDGSLRLLDICSTAKDAVLHTKECAREMQLIMRRKVNLENEIKKYSASRKVVKKAIQKALGSLKGVESKSSFSPSNKESEITTLVSVLREVEAVTFASFETLLSFISGQKAHSKLGGWSLVSKLVQSKRVGCDEEVVNEFAKVDVALHCIMSQEKSKTGQAMRELQNLEQCVQDFEERLECLFRRLIKTRVSILNILND</sequence>
<dbReference type="Proteomes" id="UP000237000">
    <property type="component" value="Unassembled WGS sequence"/>
</dbReference>
<dbReference type="EMBL" id="JXTC01000241">
    <property type="protein sequence ID" value="PON78502.1"/>
    <property type="molecule type" value="Genomic_DNA"/>
</dbReference>